<organism evidence="1 2">
    <name type="scientific">Bacillus salitolerans</name>
    <dbReference type="NCBI Taxonomy" id="1437434"/>
    <lineage>
        <taxon>Bacteria</taxon>
        <taxon>Bacillati</taxon>
        <taxon>Bacillota</taxon>
        <taxon>Bacilli</taxon>
        <taxon>Bacillales</taxon>
        <taxon>Bacillaceae</taxon>
        <taxon>Bacillus</taxon>
    </lineage>
</organism>
<name>A0ABW4LLS9_9BACI</name>
<protein>
    <submittedName>
        <fullName evidence="1">Uncharacterized protein</fullName>
    </submittedName>
</protein>
<comment type="caution">
    <text evidence="1">The sequence shown here is derived from an EMBL/GenBank/DDBJ whole genome shotgun (WGS) entry which is preliminary data.</text>
</comment>
<dbReference type="RefSeq" id="WP_377927286.1">
    <property type="nucleotide sequence ID" value="NZ_JBHUEM010000005.1"/>
</dbReference>
<sequence>MTDKLIIRKNNITILNFTIKKARNSKQGQADIMINGFKNGFFDNVVFGNFYEHYKLPNDQINAISWHGYYKIKNNNVNTPIIHAKNQTGKNKNYLAKVGHTGSVNIKEPFGLPICSIFIPGNINLSTLEESNYPSDNSQLKYHFFDLNTNTDRRIDIFVTPDNVKSSDVLNSSLNFMYTFSDIEMFSDPLGSIVQLRNTQNLKINDYKSLNGNDIIVREVENQNSTFKSLEGSYSLLLHDPNDAYSRIINRGVIKYDEDVINVLDLSNLKMKMLKTTYEEEIIKNN</sequence>
<keyword evidence="2" id="KW-1185">Reference proteome</keyword>
<dbReference type="Proteomes" id="UP001597214">
    <property type="component" value="Unassembled WGS sequence"/>
</dbReference>
<reference evidence="2" key="1">
    <citation type="journal article" date="2019" name="Int. J. Syst. Evol. Microbiol.">
        <title>The Global Catalogue of Microorganisms (GCM) 10K type strain sequencing project: providing services to taxonomists for standard genome sequencing and annotation.</title>
        <authorList>
            <consortium name="The Broad Institute Genomics Platform"/>
            <consortium name="The Broad Institute Genome Sequencing Center for Infectious Disease"/>
            <person name="Wu L."/>
            <person name="Ma J."/>
        </authorList>
    </citation>
    <scope>NUCLEOTIDE SEQUENCE [LARGE SCALE GENOMIC DNA]</scope>
    <source>
        <strain evidence="2">CCUG 49339</strain>
    </source>
</reference>
<gene>
    <name evidence="1" type="ORF">ACFSCX_06130</name>
</gene>
<evidence type="ECO:0000313" key="1">
    <source>
        <dbReference type="EMBL" id="MFD1736139.1"/>
    </source>
</evidence>
<proteinExistence type="predicted"/>
<accession>A0ABW4LLS9</accession>
<dbReference type="EMBL" id="JBHUEM010000005">
    <property type="protein sequence ID" value="MFD1736139.1"/>
    <property type="molecule type" value="Genomic_DNA"/>
</dbReference>
<evidence type="ECO:0000313" key="2">
    <source>
        <dbReference type="Proteomes" id="UP001597214"/>
    </source>
</evidence>